<dbReference type="InterPro" id="IPR016024">
    <property type="entry name" value="ARM-type_fold"/>
</dbReference>
<keyword evidence="2" id="KW-1185">Reference proteome</keyword>
<evidence type="ECO:0008006" key="3">
    <source>
        <dbReference type="Google" id="ProtNLM"/>
    </source>
</evidence>
<reference evidence="1 2" key="1">
    <citation type="journal article" date="2019" name="Int. J. Syst. Evol. Microbiol.">
        <title>The Global Catalogue of Microorganisms (GCM) 10K type strain sequencing project: providing services to taxonomists for standard genome sequencing and annotation.</title>
        <authorList>
            <consortium name="The Broad Institute Genomics Platform"/>
            <consortium name="The Broad Institute Genome Sequencing Center for Infectious Disease"/>
            <person name="Wu L."/>
            <person name="Ma J."/>
        </authorList>
    </citation>
    <scope>NUCLEOTIDE SEQUENCE [LARGE SCALE GENOMIC DNA]</scope>
    <source>
        <strain evidence="1 2">JCM 6921</strain>
    </source>
</reference>
<sequence length="718" mass="76837">MHVPEGVRDGVGDVLKGLDEVDWASMVHAYGDASDVPRLLRGLASEDAAEREIALDGMYGAVHHQGDVYDSTVACVPFLFELVRTEGLPGRADLVELLCGIDGDGRDLDELEALDEYGEEHEKWIAWYASAEREVRARGGLLLDLVDDPDPALRAALPRALVQLHGEPGEVLRLLRHRLAVERDGAVLRSLVAALGELGRRHEQCADEACDALEALTGGRGCAEPDGTGVRLAALVQLARCAPHRLPEGTVGIAVDEMRTARGTPPREERPAEAPPRTPTMIAYLRALESAHRPPARSRWATELLEDLHRALDDRIAGRFALLEDQLRSPDREQRRAAIDMAGLLLTGWRGPHETPVRLLGERLHEADPGLRHMAAAELIWLHPIGGPAVGDLAERVASGPGFPPQSRWTETSWGAAVCALAAQGDARAVPALRETLRHGRVPEELPEWVGRLGPASAPLVPVLCRRLDAGDPWEHPWTWERLAGAAAATGALECLPPLLRVLRGAGERGPRLLGPALDAVAALGPEAAAEALSAVPLIRRLVDDAPSAGRYGAVAVVAAAEGATPGVLAALADGLASDRWLPRHEALSVAARLGRAAAGVLPRIRELAASREAAGGWAGGPLLTALWRVGGDAEETLRCAARVWEGDVTNRPDVAAVLAVLGRAGAETWEPLLRAELASPRRHGNTGGGGRMRCRVDTDERLLRDCRRALRNYAAGR</sequence>
<protein>
    <recommendedName>
        <fullName evidence="3">PBS lyase</fullName>
    </recommendedName>
</protein>
<accession>A0ABN3IL90</accession>
<proteinExistence type="predicted"/>
<dbReference type="EMBL" id="BAAATJ010000020">
    <property type="protein sequence ID" value="GAA2408118.1"/>
    <property type="molecule type" value="Genomic_DNA"/>
</dbReference>
<dbReference type="Gene3D" id="1.25.10.10">
    <property type="entry name" value="Leucine-rich Repeat Variant"/>
    <property type="match status" value="1"/>
</dbReference>
<dbReference type="InterPro" id="IPR011989">
    <property type="entry name" value="ARM-like"/>
</dbReference>
<organism evidence="1 2">
    <name type="scientific">Streptomyces glaucosporus</name>
    <dbReference type="NCBI Taxonomy" id="284044"/>
    <lineage>
        <taxon>Bacteria</taxon>
        <taxon>Bacillati</taxon>
        <taxon>Actinomycetota</taxon>
        <taxon>Actinomycetes</taxon>
        <taxon>Kitasatosporales</taxon>
        <taxon>Streptomycetaceae</taxon>
        <taxon>Streptomyces</taxon>
    </lineage>
</organism>
<evidence type="ECO:0000313" key="1">
    <source>
        <dbReference type="EMBL" id="GAA2408118.1"/>
    </source>
</evidence>
<dbReference type="Proteomes" id="UP001500058">
    <property type="component" value="Unassembled WGS sequence"/>
</dbReference>
<evidence type="ECO:0000313" key="2">
    <source>
        <dbReference type="Proteomes" id="UP001500058"/>
    </source>
</evidence>
<name>A0ABN3IL90_9ACTN</name>
<gene>
    <name evidence="1" type="ORF">GCM10010420_40360</name>
</gene>
<dbReference type="SUPFAM" id="SSF48371">
    <property type="entry name" value="ARM repeat"/>
    <property type="match status" value="2"/>
</dbReference>
<comment type="caution">
    <text evidence="1">The sequence shown here is derived from an EMBL/GenBank/DDBJ whole genome shotgun (WGS) entry which is preliminary data.</text>
</comment>